<evidence type="ECO:0000256" key="6">
    <source>
        <dbReference type="ARBA" id="ARBA00061481"/>
    </source>
</evidence>
<keyword evidence="3 7" id="KW-0732">Signal</keyword>
<dbReference type="Gene3D" id="3.20.20.80">
    <property type="entry name" value="Glycosidases"/>
    <property type="match status" value="1"/>
</dbReference>
<dbReference type="InterPro" id="IPR017853">
    <property type="entry name" value="GH"/>
</dbReference>
<accession>F2D8G6</accession>
<organism evidence="9">
    <name type="scientific">Hordeum vulgare subsp. vulgare</name>
    <name type="common">Domesticated barley</name>
    <dbReference type="NCBI Taxonomy" id="112509"/>
    <lineage>
        <taxon>Eukaryota</taxon>
        <taxon>Viridiplantae</taxon>
        <taxon>Streptophyta</taxon>
        <taxon>Embryophyta</taxon>
        <taxon>Tracheophyta</taxon>
        <taxon>Spermatophyta</taxon>
        <taxon>Magnoliopsida</taxon>
        <taxon>Liliopsida</taxon>
        <taxon>Poales</taxon>
        <taxon>Poaceae</taxon>
        <taxon>BOP clade</taxon>
        <taxon>Pooideae</taxon>
        <taxon>Triticodae</taxon>
        <taxon>Triticeae</taxon>
        <taxon>Hordeinae</taxon>
        <taxon>Hordeum</taxon>
    </lineage>
</organism>
<dbReference type="PANTHER" id="PTHR45708">
    <property type="entry name" value="ENDOCHITINASE"/>
    <property type="match status" value="1"/>
</dbReference>
<evidence type="ECO:0000313" key="9">
    <source>
        <dbReference type="EMBL" id="BAJ91387.1"/>
    </source>
</evidence>
<dbReference type="InterPro" id="IPR050542">
    <property type="entry name" value="Glycosyl_Hydrlase18_Chitinase"/>
</dbReference>
<dbReference type="GO" id="GO:0004857">
    <property type="term" value="F:enzyme inhibitor activity"/>
    <property type="evidence" value="ECO:0007669"/>
    <property type="project" value="UniProtKB-ARBA"/>
</dbReference>
<name>F2D8G6_HORVV</name>
<keyword evidence="4" id="KW-0611">Plant defense</keyword>
<evidence type="ECO:0000256" key="2">
    <source>
        <dbReference type="ARBA" id="ARBA00022525"/>
    </source>
</evidence>
<dbReference type="EMBL" id="AK360178">
    <property type="protein sequence ID" value="BAJ91387.1"/>
    <property type="molecule type" value="mRNA"/>
</dbReference>
<dbReference type="PROSITE" id="PS51910">
    <property type="entry name" value="GH18_2"/>
    <property type="match status" value="1"/>
</dbReference>
<proteinExistence type="evidence at transcript level"/>
<feature type="signal peptide" evidence="7">
    <location>
        <begin position="1"/>
        <end position="32"/>
    </location>
</feature>
<dbReference type="GO" id="GO:0005576">
    <property type="term" value="C:extracellular region"/>
    <property type="evidence" value="ECO:0007669"/>
    <property type="project" value="UniProtKB-SubCell"/>
</dbReference>
<dbReference type="EMBL" id="AK368117">
    <property type="protein sequence ID" value="BAJ99320.1"/>
    <property type="molecule type" value="mRNA"/>
</dbReference>
<dbReference type="GO" id="GO:0005975">
    <property type="term" value="P:carbohydrate metabolic process"/>
    <property type="evidence" value="ECO:0007669"/>
    <property type="project" value="InterPro"/>
</dbReference>
<keyword evidence="5" id="KW-1015">Disulfide bond</keyword>
<dbReference type="GO" id="GO:0050832">
    <property type="term" value="P:defense response to fungus"/>
    <property type="evidence" value="ECO:0007669"/>
    <property type="project" value="UniProtKB-ARBA"/>
</dbReference>
<feature type="chain" id="PRO_5008954695" evidence="7">
    <location>
        <begin position="33"/>
        <end position="301"/>
    </location>
</feature>
<dbReference type="InterPro" id="IPR001223">
    <property type="entry name" value="Glyco_hydro18_cat"/>
</dbReference>
<dbReference type="PANTHER" id="PTHR45708:SF23">
    <property type="entry name" value="GH18 DOMAIN-CONTAINING PROTEIN"/>
    <property type="match status" value="1"/>
</dbReference>
<sequence length="301" mass="33188">MALARRSRPTSLLLVIAAVLSVHSLLPGPAAATGKTGQLTVFWGRNKDEGSLREACDAGVYTAVIMSFLNVYGHGKYRLDLSGHPLAGIGDDIRHCQSAGVTVSLSIGGFGGDYALPTNQSALDLADHLWWSYLGGRRRGVRRPFGRARLDGVDFFLERGGPGEHYDALARELAKRKVRGGKPPRLTATPRYAFPDRLAAPALSTGVFERIHVRFYDYPDCTAFIEDAWGRWTAAYPGSKIHLGLTASEKASCYLHPKALWEITMPIVQKAANYGGVMLWDRYYDVVNVQDHYSSYIKNWA</sequence>
<evidence type="ECO:0000256" key="1">
    <source>
        <dbReference type="ARBA" id="ARBA00004613"/>
    </source>
</evidence>
<dbReference type="FunFam" id="3.20.20.80:FF:000044">
    <property type="entry name" value="Chitinase III C10701-rice"/>
    <property type="match status" value="1"/>
</dbReference>
<dbReference type="Pfam" id="PF00704">
    <property type="entry name" value="Glyco_hydro_18"/>
    <property type="match status" value="1"/>
</dbReference>
<evidence type="ECO:0000256" key="4">
    <source>
        <dbReference type="ARBA" id="ARBA00022821"/>
    </source>
</evidence>
<dbReference type="AlphaFoldDB" id="F2D8G6"/>
<evidence type="ECO:0000256" key="3">
    <source>
        <dbReference type="ARBA" id="ARBA00022729"/>
    </source>
</evidence>
<evidence type="ECO:0000313" key="10">
    <source>
        <dbReference type="EMBL" id="BAJ99320.1"/>
    </source>
</evidence>
<protein>
    <submittedName>
        <fullName evidence="9">Predicted protein</fullName>
    </submittedName>
</protein>
<comment type="subcellular location">
    <subcellularLocation>
        <location evidence="1">Secreted</location>
    </subcellularLocation>
</comment>
<reference evidence="9" key="1">
    <citation type="journal article" date="2011" name="Plant Physiol.">
        <title>Comprehensive sequence analysis of 24,783 barley full-length cDNAs derived from 12 clone libraries.</title>
        <authorList>
            <person name="Matsumoto T."/>
            <person name="Tanaka T."/>
            <person name="Sakai H."/>
            <person name="Amano N."/>
            <person name="Kanamori H."/>
            <person name="Kurita K."/>
            <person name="Kikuta A."/>
            <person name="Kamiya K."/>
            <person name="Yamamoto M."/>
            <person name="Ikawa H."/>
            <person name="Fujii N."/>
            <person name="Hori K."/>
            <person name="Itoh T."/>
            <person name="Sato K."/>
        </authorList>
    </citation>
    <scope>NUCLEOTIDE SEQUENCE</scope>
    <source>
        <tissue evidence="9">Shoot</tissue>
        <tissue evidence="10">Shoot and root</tissue>
    </source>
</reference>
<evidence type="ECO:0000256" key="7">
    <source>
        <dbReference type="SAM" id="SignalP"/>
    </source>
</evidence>
<dbReference type="SUPFAM" id="SSF51445">
    <property type="entry name" value="(Trans)glycosidases"/>
    <property type="match status" value="1"/>
</dbReference>
<comment type="similarity">
    <text evidence="6">Belongs to the glycosyl hydrolase 18 family. Xylanase inhibitor subfamily.</text>
</comment>
<evidence type="ECO:0000256" key="5">
    <source>
        <dbReference type="ARBA" id="ARBA00023157"/>
    </source>
</evidence>
<evidence type="ECO:0000259" key="8">
    <source>
        <dbReference type="PROSITE" id="PS51910"/>
    </source>
</evidence>
<feature type="domain" description="GH18" evidence="8">
    <location>
        <begin position="37"/>
        <end position="301"/>
    </location>
</feature>
<keyword evidence="2" id="KW-0964">Secreted</keyword>